<feature type="domain" description="Tectonic-1-3 N-terminal" evidence="2">
    <location>
        <begin position="76"/>
        <end position="143"/>
    </location>
</feature>
<organism evidence="3 4">
    <name type="scientific">Edaphochlamys debaryana</name>
    <dbReference type="NCBI Taxonomy" id="47281"/>
    <lineage>
        <taxon>Eukaryota</taxon>
        <taxon>Viridiplantae</taxon>
        <taxon>Chlorophyta</taxon>
        <taxon>core chlorophytes</taxon>
        <taxon>Chlorophyceae</taxon>
        <taxon>CS clade</taxon>
        <taxon>Chlamydomonadales</taxon>
        <taxon>Chlamydomonadales incertae sedis</taxon>
        <taxon>Edaphochlamys</taxon>
    </lineage>
</organism>
<gene>
    <name evidence="3" type="ORF">HYH03_002222</name>
</gene>
<keyword evidence="4" id="KW-1185">Reference proteome</keyword>
<dbReference type="OrthoDB" id="2104337at2759"/>
<accession>A0A835YBK4</accession>
<evidence type="ECO:0000259" key="2">
    <source>
        <dbReference type="Pfam" id="PF25752"/>
    </source>
</evidence>
<keyword evidence="1" id="KW-0472">Membrane</keyword>
<evidence type="ECO:0000256" key="1">
    <source>
        <dbReference type="SAM" id="Phobius"/>
    </source>
</evidence>
<dbReference type="AlphaFoldDB" id="A0A835YBK4"/>
<sequence length="660" mass="71421">MRAPARQPGREHGEIRSIGGDGRRRRQLLRHCWPLAALLVVLAVVPTRVGGQVTPLQTFYLDWDNVPTTPPTSKNLTANCNCDLREQACDVGCCCDPLCPSGLNELFTDEGICLPQGPDQPQITYCVPNDAVVKVNLPSNSDFYVIVKQAADVAFWSELLCIADDSNPSLGDNYPDPPVGPVGDNQNLAQCPPAQSPPLPATQYQFMSYVFAQLPNATTVPLTVPYPAFSAECSNEFILGFLLSVPVGTLSFYQSCQRDLTQYNPASVCSSPGLLSPQFYSQLRFLTGRGSSVTPGTFTVVKTQFLDPATGNLTDLGVALPSSSFSAGVCRNIVRYMNMTFFYTLDNPAAETTPGYIDAIELTFVLTDFTVSNTPFTQGVRVAWLETQVPQPVEVIASGNPGYLTGWPVLAGALTQLNETGRTAISQFVGGMPIPMPAMRGSCDPTALGSVRYGTNITTTCSYTLTPAQLADFCVNQANTPEKYVRLALGSMYDIITTEQLQVGIWGNSELTNVNQWLQVELSGYPFSAPIYSESSRACSGVITGFDLQVVTGVAFSSNNLQQKVLYAQLCFKTGVWEYSSTLMSQSSMRFYLNFTASFIRIPQQAETTKKPAPPLVVPLPYNIFYPFLAMDSAGSAVAPSVWALVLALVASLGLALMRA</sequence>
<protein>
    <recommendedName>
        <fullName evidence="2">Tectonic-1-3 N-terminal domain-containing protein</fullName>
    </recommendedName>
</protein>
<keyword evidence="1" id="KW-0812">Transmembrane</keyword>
<dbReference type="EMBL" id="JAEHOE010000005">
    <property type="protein sequence ID" value="KAG2499935.1"/>
    <property type="molecule type" value="Genomic_DNA"/>
</dbReference>
<evidence type="ECO:0000313" key="4">
    <source>
        <dbReference type="Proteomes" id="UP000612055"/>
    </source>
</evidence>
<dbReference type="Proteomes" id="UP000612055">
    <property type="component" value="Unassembled WGS sequence"/>
</dbReference>
<proteinExistence type="predicted"/>
<dbReference type="PANTHER" id="PTHR14611">
    <property type="entry name" value="TECTONIC FAMILY MEMBER"/>
    <property type="match status" value="1"/>
</dbReference>
<name>A0A835YBK4_9CHLO</name>
<feature type="transmembrane region" description="Helical" evidence="1">
    <location>
        <begin position="32"/>
        <end position="51"/>
    </location>
</feature>
<dbReference type="InterPro" id="IPR057724">
    <property type="entry name" value="TCTN1-3_N"/>
</dbReference>
<comment type="caution">
    <text evidence="3">The sequence shown here is derived from an EMBL/GenBank/DDBJ whole genome shotgun (WGS) entry which is preliminary data.</text>
</comment>
<reference evidence="3" key="1">
    <citation type="journal article" date="2020" name="bioRxiv">
        <title>Comparative genomics of Chlamydomonas.</title>
        <authorList>
            <person name="Craig R.J."/>
            <person name="Hasan A.R."/>
            <person name="Ness R.W."/>
            <person name="Keightley P.D."/>
        </authorList>
    </citation>
    <scope>NUCLEOTIDE SEQUENCE</scope>
    <source>
        <strain evidence="3">CCAP 11/70</strain>
    </source>
</reference>
<feature type="transmembrane region" description="Helical" evidence="1">
    <location>
        <begin position="637"/>
        <end position="658"/>
    </location>
</feature>
<evidence type="ECO:0000313" key="3">
    <source>
        <dbReference type="EMBL" id="KAG2499935.1"/>
    </source>
</evidence>
<dbReference type="Pfam" id="PF25752">
    <property type="entry name" value="DUF1619_N"/>
    <property type="match status" value="1"/>
</dbReference>
<dbReference type="InterPro" id="IPR040354">
    <property type="entry name" value="TCTN1-3"/>
</dbReference>
<keyword evidence="1" id="KW-1133">Transmembrane helix</keyword>
<dbReference type="PANTHER" id="PTHR14611:SF2">
    <property type="entry name" value="TECTONIC"/>
    <property type="match status" value="1"/>
</dbReference>